<dbReference type="SUPFAM" id="SSF52200">
    <property type="entry name" value="Toll/Interleukin receptor TIR domain"/>
    <property type="match status" value="1"/>
</dbReference>
<dbReference type="EMBL" id="QXFV01000814">
    <property type="protein sequence ID" value="KAE9025204.1"/>
    <property type="molecule type" value="Genomic_DNA"/>
</dbReference>
<evidence type="ECO:0000313" key="7">
    <source>
        <dbReference type="Proteomes" id="UP000429607"/>
    </source>
</evidence>
<dbReference type="InterPro" id="IPR001562">
    <property type="entry name" value="Znf_Btk_motif"/>
</dbReference>
<evidence type="ECO:0000313" key="4">
    <source>
        <dbReference type="EMBL" id="KAE9019855.1"/>
    </source>
</evidence>
<evidence type="ECO:0000313" key="6">
    <source>
        <dbReference type="EMBL" id="KAE9335878.1"/>
    </source>
</evidence>
<dbReference type="OrthoDB" id="2148946at2759"/>
<gene>
    <name evidence="5" type="ORF">PR001_g12495</name>
    <name evidence="4" type="ORF">PR002_g12689</name>
    <name evidence="6" type="ORF">PR003_g12792</name>
</gene>
<dbReference type="GO" id="GO:0035556">
    <property type="term" value="P:intracellular signal transduction"/>
    <property type="evidence" value="ECO:0007669"/>
    <property type="project" value="InterPro"/>
</dbReference>
<sequence>MGSAASTSSNGDGGKPRAVIVCHSSQEVSLKALLNGGGEGINVDNVVIVTDSYPRDRQHRAELISRAQAAFVAIDPMLQRSSELIETLSYLKDQRKTVISGPLTFFSRPSGAIGAVCLALNQWDPLLFAESERFSYWAEKYELLTRSEADTAVGDSNPLDSVETTDIPSSPSIFFVYCKDAEPIVDQFAHNNAAPGGVSLSGEVRRCQHNLESDLVTLRSANVVAFVITEACTGHDEGAHSFRQLFEHALAWGKPLLPIKEQRAPLGGWLALAMAGRLWYQVDATNLDLVRTPYANIPDCPCKVKDSCLATDFAVCANGLLAAPQRALERSQIATREAATMRIAKERAQVLGLSAGTLESLCKRVEELVNSTSSSDDCESKSLAELHDALGVATTREAVEAEATDPLDQPKPGDMLPEEETDESKSLQPLSSIQYEITRMGFAAPPAVLDHDGLPIVGLQLDAMLSYQWGSQRTVLDIHQQGQVFNLRAWFDVYGHMQGNVNSAMAAAVESVACMVVFLTKAYLASVNCHLEFAYAARCRKPMIFAFLEDPATLELPEWITEVAGTTQFNVYPSLIRETAAEPSRVLALNMRDDRVRGVPMTDVLFGAVRRLAAWRTNAPLPIVYDGSLLLYATTSALHHAVAGTPPRTEGEGDSPKPTLCTRCGAAFCPDIAASLEGCRRHTAYYVGGSLIAGRWACCQETRTDGPGCCPAQHMTAERAWTKDPSYGTYTYEPNP</sequence>
<organism evidence="6 8">
    <name type="scientific">Phytophthora rubi</name>
    <dbReference type="NCBI Taxonomy" id="129364"/>
    <lineage>
        <taxon>Eukaryota</taxon>
        <taxon>Sar</taxon>
        <taxon>Stramenopiles</taxon>
        <taxon>Oomycota</taxon>
        <taxon>Peronosporomycetes</taxon>
        <taxon>Peronosporales</taxon>
        <taxon>Peronosporaceae</taxon>
        <taxon>Phytophthora</taxon>
    </lineage>
</organism>
<evidence type="ECO:0000313" key="9">
    <source>
        <dbReference type="Proteomes" id="UP000435112"/>
    </source>
</evidence>
<comment type="caution">
    <text evidence="6">The sequence shown here is derived from an EMBL/GenBank/DDBJ whole genome shotgun (WGS) entry which is preliminary data.</text>
</comment>
<dbReference type="EMBL" id="QXFU01000810">
    <property type="protein sequence ID" value="KAE9019855.1"/>
    <property type="molecule type" value="Genomic_DNA"/>
</dbReference>
<dbReference type="Proteomes" id="UP000434957">
    <property type="component" value="Unassembled WGS sequence"/>
</dbReference>
<feature type="region of interest" description="Disordered" evidence="2">
    <location>
        <begin position="398"/>
        <end position="428"/>
    </location>
</feature>
<evidence type="ECO:0000313" key="5">
    <source>
        <dbReference type="EMBL" id="KAE9025204.1"/>
    </source>
</evidence>
<dbReference type="PANTHER" id="PTHR46270">
    <property type="entry name" value="ARMADILLO-TYPE FOLD-RELATED"/>
    <property type="match status" value="1"/>
</dbReference>
<dbReference type="InterPro" id="IPR035897">
    <property type="entry name" value="Toll_tir_struct_dom_sf"/>
</dbReference>
<dbReference type="GO" id="GO:0008270">
    <property type="term" value="F:zinc ion binding"/>
    <property type="evidence" value="ECO:0007669"/>
    <property type="project" value="UniProtKB-KW"/>
</dbReference>
<feature type="domain" description="TIR" evidence="3">
    <location>
        <begin position="464"/>
        <end position="555"/>
    </location>
</feature>
<proteinExistence type="predicted"/>
<dbReference type="AlphaFoldDB" id="A0A6A4F8L6"/>
<accession>A0A6A4F8L6</accession>
<dbReference type="PANTHER" id="PTHR46270:SF6">
    <property type="entry name" value="TIR DOMAIN-CONTAINING PROTEIN"/>
    <property type="match status" value="1"/>
</dbReference>
<dbReference type="InterPro" id="IPR000157">
    <property type="entry name" value="TIR_dom"/>
</dbReference>
<keyword evidence="1" id="KW-0479">Metal-binding</keyword>
<dbReference type="EMBL" id="QXFT01000783">
    <property type="protein sequence ID" value="KAE9335878.1"/>
    <property type="molecule type" value="Genomic_DNA"/>
</dbReference>
<keyword evidence="1" id="KW-0862">Zinc</keyword>
<dbReference type="Gene3D" id="3.40.50.10140">
    <property type="entry name" value="Toll/interleukin-1 receptor homology (TIR) domain"/>
    <property type="match status" value="1"/>
</dbReference>
<keyword evidence="1" id="KW-0863">Zinc-finger</keyword>
<evidence type="ECO:0000313" key="8">
    <source>
        <dbReference type="Proteomes" id="UP000434957"/>
    </source>
</evidence>
<dbReference type="Pfam" id="PF13676">
    <property type="entry name" value="TIR_2"/>
    <property type="match status" value="1"/>
</dbReference>
<keyword evidence="8" id="KW-1185">Reference proteome</keyword>
<dbReference type="PROSITE" id="PS51113">
    <property type="entry name" value="ZF_BTK"/>
    <property type="match status" value="1"/>
</dbReference>
<evidence type="ECO:0000259" key="3">
    <source>
        <dbReference type="Pfam" id="PF13676"/>
    </source>
</evidence>
<reference evidence="6 8" key="1">
    <citation type="submission" date="2018-08" db="EMBL/GenBank/DDBJ databases">
        <title>Genomic investigation of the strawberry pathogen Phytophthora fragariae indicates pathogenicity is determined by transcriptional variation in three key races.</title>
        <authorList>
            <person name="Adams T.M."/>
            <person name="Armitage A.D."/>
            <person name="Sobczyk M.K."/>
            <person name="Bates H.J."/>
            <person name="Dunwell J.M."/>
            <person name="Nellist C.F."/>
            <person name="Harrison R.J."/>
        </authorList>
    </citation>
    <scope>NUCLEOTIDE SEQUENCE [LARGE SCALE GENOMIC DNA]</scope>
    <source>
        <strain evidence="5 7">SCRP249</strain>
        <strain evidence="4 9">SCRP324</strain>
        <strain evidence="6 8">SCRP333</strain>
    </source>
</reference>
<name>A0A6A4F8L6_9STRA</name>
<protein>
    <recommendedName>
        <fullName evidence="3">TIR domain-containing protein</fullName>
    </recommendedName>
</protein>
<evidence type="ECO:0000256" key="2">
    <source>
        <dbReference type="SAM" id="MobiDB-lite"/>
    </source>
</evidence>
<evidence type="ECO:0000256" key="1">
    <source>
        <dbReference type="PROSITE-ProRule" id="PRU00432"/>
    </source>
</evidence>
<dbReference type="Proteomes" id="UP000429607">
    <property type="component" value="Unassembled WGS sequence"/>
</dbReference>
<dbReference type="Proteomes" id="UP000435112">
    <property type="component" value="Unassembled WGS sequence"/>
</dbReference>